<proteinExistence type="predicted"/>
<evidence type="ECO:0008006" key="3">
    <source>
        <dbReference type="Google" id="ProtNLM"/>
    </source>
</evidence>
<keyword evidence="2" id="KW-1185">Reference proteome</keyword>
<dbReference type="EMBL" id="CP108110">
    <property type="protein sequence ID" value="WUQ87821.1"/>
    <property type="molecule type" value="Genomic_DNA"/>
</dbReference>
<accession>A0ABZ1U9H3</accession>
<evidence type="ECO:0000313" key="1">
    <source>
        <dbReference type="EMBL" id="WUQ87821.1"/>
    </source>
</evidence>
<sequence length="374" mass="36948">MASVHGSSNDPNMAGVDGVNTQGGAGIWGSSAAGRGVVGVSVSGVGVWGQLKNGRAIVGAVDEEGVGVWAETRKGRALVAAVNGTEESTAVWAETKNGRSVVGLATNEGVGVWAATRKGRALVAVVDGDEESTAVWAETKRGQAVVGIVGGHGDAIAGTANDSTSNGIFGRNNATSRAPVGGPPVGNGVFGYTEVPNGSGVVGAVAAGNTEGAGVCGIGPVAGRFFGDVVVTGDVKLVGADLAEHFATADSVSVEPGTVMVIDGVDRVRVSESAYDRRVAGVVSGAGDYRPGVVLDHQGEAAGRQALALVGKVYCKADASFGAIEAGDLLTTSPTPGHAMKADDAARSFGAVLGKAMAPLADGTGLLPILVTLH</sequence>
<name>A0ABZ1U9H3_9ACTN</name>
<gene>
    <name evidence="1" type="ORF">OHA16_35475</name>
</gene>
<evidence type="ECO:0000313" key="2">
    <source>
        <dbReference type="Proteomes" id="UP001432222"/>
    </source>
</evidence>
<dbReference type="RefSeq" id="WP_328958376.1">
    <property type="nucleotide sequence ID" value="NZ_CP108110.1"/>
</dbReference>
<organism evidence="1 2">
    <name type="scientific">Kitasatospora purpeofusca</name>
    <dbReference type="NCBI Taxonomy" id="67352"/>
    <lineage>
        <taxon>Bacteria</taxon>
        <taxon>Bacillati</taxon>
        <taxon>Actinomycetota</taxon>
        <taxon>Actinomycetes</taxon>
        <taxon>Kitasatosporales</taxon>
        <taxon>Streptomycetaceae</taxon>
        <taxon>Kitasatospora</taxon>
    </lineage>
</organism>
<dbReference type="Proteomes" id="UP001432222">
    <property type="component" value="Chromosome"/>
</dbReference>
<reference evidence="1" key="1">
    <citation type="submission" date="2022-10" db="EMBL/GenBank/DDBJ databases">
        <title>The complete genomes of actinobacterial strains from the NBC collection.</title>
        <authorList>
            <person name="Joergensen T.S."/>
            <person name="Alvarez Arevalo M."/>
            <person name="Sterndorff E.B."/>
            <person name="Faurdal D."/>
            <person name="Vuksanovic O."/>
            <person name="Mourched A.-S."/>
            <person name="Charusanti P."/>
            <person name="Shaw S."/>
            <person name="Blin K."/>
            <person name="Weber T."/>
        </authorList>
    </citation>
    <scope>NUCLEOTIDE SEQUENCE</scope>
    <source>
        <strain evidence="1">NBC_00222</strain>
    </source>
</reference>
<protein>
    <recommendedName>
        <fullName evidence="3">HAF family extracellular repeat protein</fullName>
    </recommendedName>
</protein>
<dbReference type="Gene3D" id="2.40.300.10">
    <property type="entry name" value="Head decoration protein D"/>
    <property type="match status" value="1"/>
</dbReference>